<dbReference type="EMBL" id="JAHYIQ010000007">
    <property type="protein sequence ID" value="KAK1130408.1"/>
    <property type="molecule type" value="Genomic_DNA"/>
</dbReference>
<comment type="caution">
    <text evidence="2">The sequence shown here is derived from an EMBL/GenBank/DDBJ whole genome shotgun (WGS) entry which is preliminary data.</text>
</comment>
<evidence type="ECO:0000256" key="1">
    <source>
        <dbReference type="SAM" id="MobiDB-lite"/>
    </source>
</evidence>
<proteinExistence type="predicted"/>
<reference evidence="2" key="1">
    <citation type="submission" date="2021-10" db="EMBL/GenBank/DDBJ databases">
        <title>Melipona bicolor Genome sequencing and assembly.</title>
        <authorList>
            <person name="Araujo N.S."/>
            <person name="Arias M.C."/>
        </authorList>
    </citation>
    <scope>NUCLEOTIDE SEQUENCE</scope>
    <source>
        <strain evidence="2">USP_2M_L1-L4_2017</strain>
        <tissue evidence="2">Whole body</tissue>
    </source>
</reference>
<feature type="compositionally biased region" description="Polar residues" evidence="1">
    <location>
        <begin position="48"/>
        <end position="59"/>
    </location>
</feature>
<evidence type="ECO:0000313" key="3">
    <source>
        <dbReference type="Proteomes" id="UP001177670"/>
    </source>
</evidence>
<evidence type="ECO:0000313" key="2">
    <source>
        <dbReference type="EMBL" id="KAK1130408.1"/>
    </source>
</evidence>
<sequence length="59" mass="6754">MYSQLRRPRAVVAIAYPIATAAQEGVDEFLGDWRTRPENPRDVPQVWTEYQSGENYAPS</sequence>
<feature type="region of interest" description="Disordered" evidence="1">
    <location>
        <begin position="34"/>
        <end position="59"/>
    </location>
</feature>
<accession>A0AA40G3T5</accession>
<dbReference type="Proteomes" id="UP001177670">
    <property type="component" value="Unassembled WGS sequence"/>
</dbReference>
<gene>
    <name evidence="2" type="ORF">K0M31_018540</name>
</gene>
<keyword evidence="3" id="KW-1185">Reference proteome</keyword>
<organism evidence="2 3">
    <name type="scientific">Melipona bicolor</name>
    <dbReference type="NCBI Taxonomy" id="60889"/>
    <lineage>
        <taxon>Eukaryota</taxon>
        <taxon>Metazoa</taxon>
        <taxon>Ecdysozoa</taxon>
        <taxon>Arthropoda</taxon>
        <taxon>Hexapoda</taxon>
        <taxon>Insecta</taxon>
        <taxon>Pterygota</taxon>
        <taxon>Neoptera</taxon>
        <taxon>Endopterygota</taxon>
        <taxon>Hymenoptera</taxon>
        <taxon>Apocrita</taxon>
        <taxon>Aculeata</taxon>
        <taxon>Apoidea</taxon>
        <taxon>Anthophila</taxon>
        <taxon>Apidae</taxon>
        <taxon>Melipona</taxon>
    </lineage>
</organism>
<name>A0AA40G3T5_9HYME</name>
<protein>
    <submittedName>
        <fullName evidence="2">Uncharacterized protein</fullName>
    </submittedName>
</protein>
<dbReference type="AlphaFoldDB" id="A0AA40G3T5"/>